<dbReference type="InterPro" id="IPR005097">
    <property type="entry name" value="Sacchrp_dh_NADP-bd"/>
</dbReference>
<dbReference type="KEGG" id="cmb:CSW64_16590"/>
<dbReference type="Proteomes" id="UP000228945">
    <property type="component" value="Chromosome"/>
</dbReference>
<dbReference type="RefSeq" id="WP_099623148.1">
    <property type="nucleotide sequence ID" value="NZ_CP024201.1"/>
</dbReference>
<accession>A0A2D2B0Y2</accession>
<gene>
    <name evidence="2" type="ORF">CSW64_16590</name>
</gene>
<reference evidence="2 3" key="1">
    <citation type="submission" date="2017-10" db="EMBL/GenBank/DDBJ databases">
        <title>Genome sequence of Caulobacter mirabilis FWC38.</title>
        <authorList>
            <person name="Fiebig A."/>
            <person name="Crosson S."/>
        </authorList>
    </citation>
    <scope>NUCLEOTIDE SEQUENCE [LARGE SCALE GENOMIC DNA]</scope>
    <source>
        <strain evidence="2 3">FWC 38</strain>
    </source>
</reference>
<dbReference type="Gene3D" id="3.30.360.10">
    <property type="entry name" value="Dihydrodipicolinate Reductase, domain 2"/>
    <property type="match status" value="1"/>
</dbReference>
<protein>
    <submittedName>
        <fullName evidence="2">Saccharopine dehydrogenase</fullName>
    </submittedName>
</protein>
<evidence type="ECO:0000313" key="2">
    <source>
        <dbReference type="EMBL" id="ATQ43899.1"/>
    </source>
</evidence>
<organism evidence="2 3">
    <name type="scientific">Caulobacter mirabilis</name>
    <dbReference type="NCBI Taxonomy" id="69666"/>
    <lineage>
        <taxon>Bacteria</taxon>
        <taxon>Pseudomonadati</taxon>
        <taxon>Pseudomonadota</taxon>
        <taxon>Alphaproteobacteria</taxon>
        <taxon>Caulobacterales</taxon>
        <taxon>Caulobacteraceae</taxon>
        <taxon>Caulobacter</taxon>
    </lineage>
</organism>
<dbReference type="OrthoDB" id="5414718at2"/>
<dbReference type="Pfam" id="PF03435">
    <property type="entry name" value="Sacchrp_dh_NADP"/>
    <property type="match status" value="1"/>
</dbReference>
<dbReference type="PANTHER" id="PTHR43796">
    <property type="entry name" value="CARBOXYNORSPERMIDINE SYNTHASE"/>
    <property type="match status" value="1"/>
</dbReference>
<evidence type="ECO:0000313" key="3">
    <source>
        <dbReference type="Proteomes" id="UP000228945"/>
    </source>
</evidence>
<dbReference type="EMBL" id="CP024201">
    <property type="protein sequence ID" value="ATQ43899.1"/>
    <property type="molecule type" value="Genomic_DNA"/>
</dbReference>
<proteinExistence type="predicted"/>
<dbReference type="AlphaFoldDB" id="A0A2D2B0Y2"/>
<dbReference type="PANTHER" id="PTHR43796:SF2">
    <property type="entry name" value="CARBOXYNORSPERMIDINE SYNTHASE"/>
    <property type="match status" value="1"/>
</dbReference>
<evidence type="ECO:0000259" key="1">
    <source>
        <dbReference type="Pfam" id="PF03435"/>
    </source>
</evidence>
<dbReference type="InterPro" id="IPR036291">
    <property type="entry name" value="NAD(P)-bd_dom_sf"/>
</dbReference>
<name>A0A2D2B0Y2_9CAUL</name>
<keyword evidence="3" id="KW-1185">Reference proteome</keyword>
<dbReference type="SUPFAM" id="SSF51735">
    <property type="entry name" value="NAD(P)-binding Rossmann-fold domains"/>
    <property type="match status" value="1"/>
</dbReference>
<feature type="domain" description="Saccharopine dehydrogenase NADP binding" evidence="1">
    <location>
        <begin position="3"/>
        <end position="126"/>
    </location>
</feature>
<sequence length="389" mass="41019">MRIVILGGAGEMGRVAVETAAGLSFVSEIVVADRNLDGAAALAARFPGLATGLAVDLCDRANLMGVIANADVVFNAAGPFFELGAPTLEAAIEAGVHYLDICDDWEPTLEMLELGERARAKGVTAVIGMGASPGVTNLLAMKAARTLDRVDELLTGWSIDDVSGEDSRKMRARQEPSAAAIHWMQQLSGQVQVFEEGRPAMVKPLRGRRIEFPEFGPINVWTVGHPEAVTLPRTVRGLTFCANVMTGSDEDTFAGLKLLQGLVDTKVLSLREAARELGKPGEAKRTPLKRLPGLFGWASGQSEGRPAVAAAWLRAMPAGGMGGATSVPLTLALNLFADPQSRPPAGVLAPEEVIDPDWFFDLLAPYCAGDFADGAELVGSGSIFTGNAW</sequence>
<dbReference type="Gene3D" id="3.40.50.720">
    <property type="entry name" value="NAD(P)-binding Rossmann-like Domain"/>
    <property type="match status" value="1"/>
</dbReference>